<sequence length="156" mass="17319">MAKAISEMSDNQLDAEIANHERLGETRRPRYDDLLEARGRRSGLDFETSLALIARAAAEGRYLSYGEVADENGADWNAIRHAMNAHLGDLVRWAHLRGLPMVSAIVVNKRHIGTGDMDPSTLKGFSVAARQLGYDFDDADAFLRDQQSAVFAHYSE</sequence>
<dbReference type="STRING" id="282197.SAMN04488517_10586"/>
<evidence type="ECO:0000313" key="1">
    <source>
        <dbReference type="EMBL" id="CTQ32353.1"/>
    </source>
</evidence>
<dbReference type="RefSeq" id="WP_055681806.1">
    <property type="nucleotide sequence ID" value="NZ_CXPG01000013.1"/>
</dbReference>
<organism evidence="1 2">
    <name type="scientific">Jannaschia rubra</name>
    <dbReference type="NCBI Taxonomy" id="282197"/>
    <lineage>
        <taxon>Bacteria</taxon>
        <taxon>Pseudomonadati</taxon>
        <taxon>Pseudomonadota</taxon>
        <taxon>Alphaproteobacteria</taxon>
        <taxon>Rhodobacterales</taxon>
        <taxon>Roseobacteraceae</taxon>
        <taxon>Jannaschia</taxon>
    </lineage>
</organism>
<keyword evidence="2" id="KW-1185">Reference proteome</keyword>
<dbReference type="OrthoDB" id="9781481at2"/>
<protein>
    <submittedName>
        <fullName evidence="1">Uncharacterized protein</fullName>
    </submittedName>
</protein>
<name>A0A0M6XQ71_9RHOB</name>
<dbReference type="Proteomes" id="UP000048908">
    <property type="component" value="Unassembled WGS sequence"/>
</dbReference>
<dbReference type="EMBL" id="CXPG01000013">
    <property type="protein sequence ID" value="CTQ32353.1"/>
    <property type="molecule type" value="Genomic_DNA"/>
</dbReference>
<evidence type="ECO:0000313" key="2">
    <source>
        <dbReference type="Proteomes" id="UP000048908"/>
    </source>
</evidence>
<reference evidence="1 2" key="1">
    <citation type="submission" date="2015-07" db="EMBL/GenBank/DDBJ databases">
        <authorList>
            <person name="Noorani M."/>
        </authorList>
    </citation>
    <scope>NUCLEOTIDE SEQUENCE [LARGE SCALE GENOMIC DNA]</scope>
    <source>
        <strain evidence="1 2">CECT 5088</strain>
    </source>
</reference>
<gene>
    <name evidence="1" type="ORF">JAN5088_01118</name>
</gene>
<dbReference type="AlphaFoldDB" id="A0A0M6XQ71"/>
<accession>A0A0M6XQ71</accession>
<proteinExistence type="predicted"/>